<evidence type="ECO:0000313" key="4">
    <source>
        <dbReference type="Proteomes" id="UP000319438"/>
    </source>
</evidence>
<feature type="region of interest" description="Disordered" evidence="2">
    <location>
        <begin position="61"/>
        <end position="126"/>
    </location>
</feature>
<name>A0A0N9PMC2_9VIRU</name>
<keyword evidence="1" id="KW-0175">Coiled coil</keyword>
<protein>
    <submittedName>
        <fullName evidence="3">Uncharacterized protein</fullName>
    </submittedName>
</protein>
<feature type="coiled-coil region" evidence="1">
    <location>
        <begin position="27"/>
        <end position="61"/>
    </location>
</feature>
<evidence type="ECO:0000256" key="1">
    <source>
        <dbReference type="SAM" id="Coils"/>
    </source>
</evidence>
<reference evidence="3" key="1">
    <citation type="journal article" date="2015" name="Genome Announc.">
        <title>Complete Genome Sequence of a New Member of the Marseilleviridae Recovered from the Brackish Submarine Spring in the Cassis Port-Miou Calanque, France.</title>
        <authorList>
            <person name="Doutre G."/>
            <person name="Arfib B."/>
            <person name="Rochette P."/>
            <person name="Claverie J.M."/>
            <person name="Bonin P."/>
            <person name="Abergel C."/>
        </authorList>
    </citation>
    <scope>NUCLEOTIDE SEQUENCE [LARGE SCALE GENOMIC DNA]</scope>
    <source>
        <strain evidence="3">1</strain>
    </source>
</reference>
<dbReference type="Proteomes" id="UP000319438">
    <property type="component" value="Segment"/>
</dbReference>
<proteinExistence type="predicted"/>
<organism evidence="3 4">
    <name type="scientific">Port-miou virus</name>
    <dbReference type="NCBI Taxonomy" id="1733873"/>
    <lineage>
        <taxon>Viruses</taxon>
        <taxon>Varidnaviria</taxon>
        <taxon>Bamfordvirae</taxon>
        <taxon>Nucleocytoviricota</taxon>
        <taxon>Megaviricetes</taxon>
        <taxon>Pimascovirales</taxon>
        <taxon>Pimascovirales incertae sedis</taxon>
        <taxon>Marseilleviridae</taxon>
        <taxon>Losannavirus</taxon>
        <taxon>Losannavirus lausannense</taxon>
        <taxon>Lausannevirus</taxon>
    </lineage>
</organism>
<dbReference type="EMBL" id="KT428292">
    <property type="protein sequence ID" value="ALH06991.1"/>
    <property type="molecule type" value="Genomic_DNA"/>
</dbReference>
<evidence type="ECO:0000313" key="3">
    <source>
        <dbReference type="EMBL" id="ALH06991.1"/>
    </source>
</evidence>
<accession>A0A0N9PMC2</accession>
<evidence type="ECO:0000256" key="2">
    <source>
        <dbReference type="SAM" id="MobiDB-lite"/>
    </source>
</evidence>
<gene>
    <name evidence="3" type="ORF">PMV_293</name>
</gene>
<sequence length="126" mass="14420">MDAFKVAHIATEIAVIGAVYIVLKRKVDHERAERELLAAKVQKLEETVKQQMEALKILYARTENTKPQKQQQKKKTRGAGVFQSDAEDEREKEEVTVSSEYQALEDEDEYERPEHVIGSSSLDETD</sequence>